<protein>
    <recommendedName>
        <fullName evidence="5">Spaetzle domain-containing protein</fullName>
    </recommendedName>
</protein>
<dbReference type="InterPro" id="IPR029034">
    <property type="entry name" value="Cystine-knot_cytokine"/>
</dbReference>
<evidence type="ECO:0000313" key="7">
    <source>
        <dbReference type="Proteomes" id="UP001549921"/>
    </source>
</evidence>
<dbReference type="Pfam" id="PF16077">
    <property type="entry name" value="Spaetzle"/>
    <property type="match status" value="1"/>
</dbReference>
<feature type="domain" description="Spaetzle" evidence="5">
    <location>
        <begin position="110"/>
        <end position="205"/>
    </location>
</feature>
<dbReference type="PANTHER" id="PTHR23199:SF12">
    <property type="entry name" value="NEUROTROPHIN 1-RELATED"/>
    <property type="match status" value="1"/>
</dbReference>
<dbReference type="Proteomes" id="UP001549921">
    <property type="component" value="Unassembled WGS sequence"/>
</dbReference>
<dbReference type="SUPFAM" id="SSF57501">
    <property type="entry name" value="Cystine-knot cytokines"/>
    <property type="match status" value="1"/>
</dbReference>
<dbReference type="InterPro" id="IPR032104">
    <property type="entry name" value="Spaetzle"/>
</dbReference>
<keyword evidence="1 4" id="KW-0732">Signal</keyword>
<evidence type="ECO:0000256" key="2">
    <source>
        <dbReference type="ARBA" id="ARBA00023157"/>
    </source>
</evidence>
<evidence type="ECO:0000256" key="1">
    <source>
        <dbReference type="ARBA" id="ARBA00022729"/>
    </source>
</evidence>
<comment type="caution">
    <text evidence="6">The sequence shown here is derived from an EMBL/GenBank/DDBJ whole genome shotgun (WGS) entry which is preliminary data.</text>
</comment>
<evidence type="ECO:0000256" key="4">
    <source>
        <dbReference type="SAM" id="SignalP"/>
    </source>
</evidence>
<evidence type="ECO:0000259" key="5">
    <source>
        <dbReference type="Pfam" id="PF16077"/>
    </source>
</evidence>
<dbReference type="GO" id="GO:0005615">
    <property type="term" value="C:extracellular space"/>
    <property type="evidence" value="ECO:0007669"/>
    <property type="project" value="UniProtKB-ARBA"/>
</dbReference>
<feature type="signal peptide" evidence="4">
    <location>
        <begin position="1"/>
        <end position="20"/>
    </location>
</feature>
<dbReference type="AlphaFoldDB" id="A0ABD0T7I9"/>
<evidence type="ECO:0000313" key="6">
    <source>
        <dbReference type="EMBL" id="KAL0832540.1"/>
    </source>
</evidence>
<gene>
    <name evidence="6" type="ORF">ABMA28_000749</name>
</gene>
<name>A0ABD0T7I9_LOXSC</name>
<dbReference type="EMBL" id="JBEDNZ010000010">
    <property type="protein sequence ID" value="KAL0832540.1"/>
    <property type="molecule type" value="Genomic_DNA"/>
</dbReference>
<dbReference type="PANTHER" id="PTHR23199">
    <property type="entry name" value="NEUROTROPHIN 1-RELATED"/>
    <property type="match status" value="1"/>
</dbReference>
<evidence type="ECO:0000256" key="3">
    <source>
        <dbReference type="ARBA" id="ARBA00023180"/>
    </source>
</evidence>
<keyword evidence="2" id="KW-1015">Disulfide bond</keyword>
<keyword evidence="3" id="KW-0325">Glycoprotein</keyword>
<accession>A0ABD0T7I9</accession>
<proteinExistence type="predicted"/>
<sequence>MFTGTLVLFITLHSVLQIHGATTKHGADDKIIFPGPIQEVTLNRYGGSDEGSKDEGVPDECKNKNYCTIKPPDYPQKKFDSLIKYRIPLNQPTLDGLEDKQGDPDEVDNCESIVEFEPLYKVKAETGGWRTVVQSPEKNFVQMVRLETCREAMAACFTVFPMLPTYTTFCKQKFTTWHFVVDVDTPGVNKTETIRAQLPTCCSCFYKPV</sequence>
<dbReference type="InterPro" id="IPR052444">
    <property type="entry name" value="Spz/Toll_ligand-like"/>
</dbReference>
<feature type="chain" id="PRO_5044863034" description="Spaetzle domain-containing protein" evidence="4">
    <location>
        <begin position="21"/>
        <end position="209"/>
    </location>
</feature>
<reference evidence="6 7" key="1">
    <citation type="submission" date="2024-06" db="EMBL/GenBank/DDBJ databases">
        <title>A chromosome-level genome assembly of beet webworm, Loxostege sticticalis.</title>
        <authorList>
            <person name="Zhang Y."/>
        </authorList>
    </citation>
    <scope>NUCLEOTIDE SEQUENCE [LARGE SCALE GENOMIC DNA]</scope>
    <source>
        <strain evidence="6">AQ028</strain>
        <tissue evidence="6">Male pupae</tissue>
    </source>
</reference>
<dbReference type="Gene3D" id="2.10.90.10">
    <property type="entry name" value="Cystine-knot cytokines"/>
    <property type="match status" value="1"/>
</dbReference>
<organism evidence="6 7">
    <name type="scientific">Loxostege sticticalis</name>
    <name type="common">Beet webworm moth</name>
    <dbReference type="NCBI Taxonomy" id="481309"/>
    <lineage>
        <taxon>Eukaryota</taxon>
        <taxon>Metazoa</taxon>
        <taxon>Ecdysozoa</taxon>
        <taxon>Arthropoda</taxon>
        <taxon>Hexapoda</taxon>
        <taxon>Insecta</taxon>
        <taxon>Pterygota</taxon>
        <taxon>Neoptera</taxon>
        <taxon>Endopterygota</taxon>
        <taxon>Lepidoptera</taxon>
        <taxon>Glossata</taxon>
        <taxon>Ditrysia</taxon>
        <taxon>Pyraloidea</taxon>
        <taxon>Crambidae</taxon>
        <taxon>Pyraustinae</taxon>
        <taxon>Loxostege</taxon>
    </lineage>
</organism>